<reference evidence="6 7" key="1">
    <citation type="submission" date="2019-06" db="EMBL/GenBank/DDBJ databases">
        <title>Sulfurimonas gotlandica sp. nov., a chemoautotrophic and psychrotolerant epsilonproteobacterium isolated from a pelagic redoxcline, and an emended description of the genus Sulfurimonas.</title>
        <authorList>
            <person name="Wang S."/>
            <person name="Jiang L."/>
            <person name="Shao Z."/>
        </authorList>
    </citation>
    <scope>NUCLEOTIDE SEQUENCE [LARGE SCALE GENOMIC DNA]</scope>
    <source>
        <strain evidence="6 7">B2</strain>
    </source>
</reference>
<evidence type="ECO:0000259" key="5">
    <source>
        <dbReference type="PROSITE" id="PS50937"/>
    </source>
</evidence>
<dbReference type="PANTHER" id="PTHR30204:SF69">
    <property type="entry name" value="MERR-FAMILY TRANSCRIPTIONAL REGULATOR"/>
    <property type="match status" value="1"/>
</dbReference>
<dbReference type="RefSeq" id="WP_193114610.1">
    <property type="nucleotide sequence ID" value="NZ_CP041165.1"/>
</dbReference>
<dbReference type="SMART" id="SM00422">
    <property type="entry name" value="HTH_MERR"/>
    <property type="match status" value="1"/>
</dbReference>
<name>A0A7M1AUS2_9BACT</name>
<proteinExistence type="predicted"/>
<dbReference type="InterPro" id="IPR047057">
    <property type="entry name" value="MerR_fam"/>
</dbReference>
<dbReference type="Pfam" id="PF13411">
    <property type="entry name" value="MerR_1"/>
    <property type="match status" value="1"/>
</dbReference>
<keyword evidence="2" id="KW-0805">Transcription regulation</keyword>
<evidence type="ECO:0000256" key="2">
    <source>
        <dbReference type="ARBA" id="ARBA00023015"/>
    </source>
</evidence>
<dbReference type="AlphaFoldDB" id="A0A7M1AUS2"/>
<keyword evidence="3" id="KW-0238">DNA-binding</keyword>
<evidence type="ECO:0000256" key="3">
    <source>
        <dbReference type="ARBA" id="ARBA00023125"/>
    </source>
</evidence>
<protein>
    <submittedName>
        <fullName evidence="6">MerR family transcriptional regulator</fullName>
    </submittedName>
</protein>
<evidence type="ECO:0000313" key="6">
    <source>
        <dbReference type="EMBL" id="QOP41191.1"/>
    </source>
</evidence>
<keyword evidence="4" id="KW-0804">Transcription</keyword>
<dbReference type="PANTHER" id="PTHR30204">
    <property type="entry name" value="REDOX-CYCLING DRUG-SENSING TRANSCRIPTIONAL ACTIVATOR SOXR"/>
    <property type="match status" value="1"/>
</dbReference>
<dbReference type="Proteomes" id="UP000593910">
    <property type="component" value="Chromosome"/>
</dbReference>
<gene>
    <name evidence="6" type="ORF">FJR03_05320</name>
</gene>
<organism evidence="6 7">
    <name type="scientific">Sulfurimonas marina</name>
    <dbReference type="NCBI Taxonomy" id="2590551"/>
    <lineage>
        <taxon>Bacteria</taxon>
        <taxon>Pseudomonadati</taxon>
        <taxon>Campylobacterota</taxon>
        <taxon>Epsilonproteobacteria</taxon>
        <taxon>Campylobacterales</taxon>
        <taxon>Sulfurimonadaceae</taxon>
        <taxon>Sulfurimonas</taxon>
    </lineage>
</organism>
<evidence type="ECO:0000256" key="4">
    <source>
        <dbReference type="ARBA" id="ARBA00023163"/>
    </source>
</evidence>
<dbReference type="GO" id="GO:0003700">
    <property type="term" value="F:DNA-binding transcription factor activity"/>
    <property type="evidence" value="ECO:0007669"/>
    <property type="project" value="InterPro"/>
</dbReference>
<dbReference type="InterPro" id="IPR000551">
    <property type="entry name" value="MerR-type_HTH_dom"/>
</dbReference>
<evidence type="ECO:0000256" key="1">
    <source>
        <dbReference type="ARBA" id="ARBA00022491"/>
    </source>
</evidence>
<keyword evidence="1" id="KW-0678">Repressor</keyword>
<accession>A0A7M1AUS2</accession>
<dbReference type="InterPro" id="IPR009061">
    <property type="entry name" value="DNA-bd_dom_put_sf"/>
</dbReference>
<dbReference type="SUPFAM" id="SSF46955">
    <property type="entry name" value="Putative DNA-binding domain"/>
    <property type="match status" value="1"/>
</dbReference>
<dbReference type="EMBL" id="CP041165">
    <property type="protein sequence ID" value="QOP41191.1"/>
    <property type="molecule type" value="Genomic_DNA"/>
</dbReference>
<keyword evidence="7" id="KW-1185">Reference proteome</keyword>
<dbReference type="KEGG" id="smax:FJR03_05320"/>
<feature type="domain" description="HTH merR-type" evidence="5">
    <location>
        <begin position="1"/>
        <end position="72"/>
    </location>
</feature>
<sequence length="226" mass="26346">MEYKISEVVAKTNVPKSTILYYIKEGLLPEAKKIKANVHKYNDEHIELIKYIKYMQESMGSSIEEIKLALEKKNDSFSGSYTMLAPLMSTLSGDNGLEHYTKQDFIENFEIDTELLNKLLADGIVIPAQEDSFTKKDASIITLAEYFLEVGLDYEILKEYIKHAKEIAKLEQKMQKTLCNIKTEENFSLLWKIMFETLFNAKEYIFNRSTYEFLREALKEEIETNK</sequence>
<dbReference type="GO" id="GO:0003677">
    <property type="term" value="F:DNA binding"/>
    <property type="evidence" value="ECO:0007669"/>
    <property type="project" value="UniProtKB-KW"/>
</dbReference>
<evidence type="ECO:0000313" key="7">
    <source>
        <dbReference type="Proteomes" id="UP000593910"/>
    </source>
</evidence>
<dbReference type="Gene3D" id="1.10.1660.10">
    <property type="match status" value="1"/>
</dbReference>
<dbReference type="PROSITE" id="PS50937">
    <property type="entry name" value="HTH_MERR_2"/>
    <property type="match status" value="1"/>
</dbReference>